<dbReference type="AlphaFoldDB" id="A0AAJ6VZW8"/>
<evidence type="ECO:0000256" key="1">
    <source>
        <dbReference type="SAM" id="Phobius"/>
    </source>
</evidence>
<organism evidence="2 3">
    <name type="scientific">Galendromus occidentalis</name>
    <name type="common">western predatory mite</name>
    <dbReference type="NCBI Taxonomy" id="34638"/>
    <lineage>
        <taxon>Eukaryota</taxon>
        <taxon>Metazoa</taxon>
        <taxon>Ecdysozoa</taxon>
        <taxon>Arthropoda</taxon>
        <taxon>Chelicerata</taxon>
        <taxon>Arachnida</taxon>
        <taxon>Acari</taxon>
        <taxon>Parasitiformes</taxon>
        <taxon>Mesostigmata</taxon>
        <taxon>Gamasina</taxon>
        <taxon>Phytoseioidea</taxon>
        <taxon>Phytoseiidae</taxon>
        <taxon>Typhlodrominae</taxon>
        <taxon>Galendromus</taxon>
    </lineage>
</organism>
<gene>
    <name evidence="3" type="primary">LOC100899434</name>
</gene>
<protein>
    <submittedName>
        <fullName evidence="3">Uncharacterized protein LOC100899434</fullName>
    </submittedName>
</protein>
<accession>A0AAJ6VZW8</accession>
<dbReference type="RefSeq" id="XP_003746985.1">
    <property type="nucleotide sequence ID" value="XM_003746937.1"/>
</dbReference>
<name>A0AAJ6VZW8_9ACAR</name>
<evidence type="ECO:0000313" key="3">
    <source>
        <dbReference type="RefSeq" id="XP_003746985.1"/>
    </source>
</evidence>
<reference evidence="3" key="1">
    <citation type="submission" date="2025-08" db="UniProtKB">
        <authorList>
            <consortium name="RefSeq"/>
        </authorList>
    </citation>
    <scope>IDENTIFICATION</scope>
</reference>
<evidence type="ECO:0000313" key="2">
    <source>
        <dbReference type="Proteomes" id="UP000694867"/>
    </source>
</evidence>
<keyword evidence="1" id="KW-0472">Membrane</keyword>
<proteinExistence type="predicted"/>
<keyword evidence="1" id="KW-0812">Transmembrane</keyword>
<dbReference type="Proteomes" id="UP000694867">
    <property type="component" value="Unplaced"/>
</dbReference>
<dbReference type="GeneID" id="100899434"/>
<sequence length="179" mass="20241">MDSNSDESHLRLVPYAMPSRRRNEYRFDIWAAAVGIPIVFLTCMLAFFSIPPKHDTEKPWAMAFVVDRCLGTEDVTFKPTSKCPALIRSSLSMLNEAIEGYLHVSKLPPDERLVKEAEMHKAFISAKDSAIKKDIDSEREVRTGDGNLDREECLSLKEVATALAMDEGEVLQRINRLRA</sequence>
<feature type="transmembrane region" description="Helical" evidence="1">
    <location>
        <begin position="29"/>
        <end position="50"/>
    </location>
</feature>
<keyword evidence="2" id="KW-1185">Reference proteome</keyword>
<keyword evidence="1" id="KW-1133">Transmembrane helix</keyword>
<dbReference type="KEGG" id="goe:100899434"/>